<organism evidence="6">
    <name type="scientific">Sarcoptes scabiei</name>
    <name type="common">Itch mite</name>
    <name type="synonym">Acarus scabiei</name>
    <dbReference type="NCBI Taxonomy" id="52283"/>
    <lineage>
        <taxon>Eukaryota</taxon>
        <taxon>Metazoa</taxon>
        <taxon>Ecdysozoa</taxon>
        <taxon>Arthropoda</taxon>
        <taxon>Chelicerata</taxon>
        <taxon>Arachnida</taxon>
        <taxon>Acari</taxon>
        <taxon>Acariformes</taxon>
        <taxon>Sarcoptiformes</taxon>
        <taxon>Astigmata</taxon>
        <taxon>Psoroptidia</taxon>
        <taxon>Sarcoptoidea</taxon>
        <taxon>Sarcoptidae</taxon>
        <taxon>Sarcoptinae</taxon>
        <taxon>Sarcoptes</taxon>
    </lineage>
</organism>
<dbReference type="GO" id="GO:0005085">
    <property type="term" value="F:guanyl-nucleotide exchange factor activity"/>
    <property type="evidence" value="ECO:0007669"/>
    <property type="project" value="InterPro"/>
</dbReference>
<keyword evidence="1" id="KW-0343">GTPase activation</keyword>
<dbReference type="Pfam" id="PF00621">
    <property type="entry name" value="RhoGEF"/>
    <property type="match status" value="1"/>
</dbReference>
<feature type="region of interest" description="Disordered" evidence="2">
    <location>
        <begin position="466"/>
        <end position="497"/>
    </location>
</feature>
<dbReference type="Gene3D" id="1.10.555.10">
    <property type="entry name" value="Rho GTPase activation protein"/>
    <property type="match status" value="1"/>
</dbReference>
<evidence type="ECO:0000313" key="6">
    <source>
        <dbReference type="EMBL" id="KAF7488300.1"/>
    </source>
</evidence>
<feature type="compositionally biased region" description="Polar residues" evidence="2">
    <location>
        <begin position="220"/>
        <end position="229"/>
    </location>
</feature>
<feature type="compositionally biased region" description="Basic and acidic residues" evidence="2">
    <location>
        <begin position="44"/>
        <end position="53"/>
    </location>
</feature>
<feature type="region of interest" description="Disordered" evidence="2">
    <location>
        <begin position="522"/>
        <end position="546"/>
    </location>
</feature>
<reference evidence="8" key="1">
    <citation type="journal article" date="2020" name="PLoS Negl. Trop. Dis.">
        <title>High-quality nuclear genome for Sarcoptes scabiei-A critical resource for a neglected parasite.</title>
        <authorList>
            <person name="Korhonen P.K."/>
            <person name="Gasser R.B."/>
            <person name="Ma G."/>
            <person name="Wang T."/>
            <person name="Stroehlein A.J."/>
            <person name="Young N.D."/>
            <person name="Ang C.S."/>
            <person name="Fernando D.D."/>
            <person name="Lu H.C."/>
            <person name="Taylor S."/>
            <person name="Reynolds S.L."/>
            <person name="Mofiz E."/>
            <person name="Najaraj S.H."/>
            <person name="Gowda H."/>
            <person name="Madugundu A."/>
            <person name="Renuse S."/>
            <person name="Holt D."/>
            <person name="Pandey A."/>
            <person name="Papenfuss A.T."/>
            <person name="Fischer K."/>
        </authorList>
    </citation>
    <scope>NUCLEOTIDE SEQUENCE [LARGE SCALE GENOMIC DNA]</scope>
</reference>
<accession>A0A834R239</accession>
<evidence type="ECO:0000256" key="1">
    <source>
        <dbReference type="ARBA" id="ARBA00022468"/>
    </source>
</evidence>
<name>A0A834R239_SARSC</name>
<dbReference type="PROSITE" id="PS50010">
    <property type="entry name" value="DH_2"/>
    <property type="match status" value="1"/>
</dbReference>
<dbReference type="GO" id="GO:0005096">
    <property type="term" value="F:GTPase activator activity"/>
    <property type="evidence" value="ECO:0007669"/>
    <property type="project" value="UniProtKB-KW"/>
</dbReference>
<dbReference type="EnsemblMetazoa" id="SSS_1350s_mrna">
    <property type="protein sequence ID" value="KAF7488300.1"/>
    <property type="gene ID" value="SSS_1350"/>
</dbReference>
<dbReference type="OrthoDB" id="2155291at2759"/>
<dbReference type="InterPro" id="IPR000219">
    <property type="entry name" value="DH_dom"/>
</dbReference>
<feature type="compositionally biased region" description="Low complexity" evidence="2">
    <location>
        <begin position="526"/>
        <end position="544"/>
    </location>
</feature>
<dbReference type="SMART" id="SM00233">
    <property type="entry name" value="PH"/>
    <property type="match status" value="1"/>
</dbReference>
<dbReference type="PROSITE" id="PS50003">
    <property type="entry name" value="PH_DOMAIN"/>
    <property type="match status" value="1"/>
</dbReference>
<dbReference type="InterPro" id="IPR011993">
    <property type="entry name" value="PH-like_dom_sf"/>
</dbReference>
<dbReference type="PANTHER" id="PTHR23182:SF1">
    <property type="entry name" value="RHO GTPASE ACTIVATING PROTEIN AT 1A, ISOFORM E"/>
    <property type="match status" value="1"/>
</dbReference>
<feature type="domain" description="DH" evidence="4">
    <location>
        <begin position="693"/>
        <end position="920"/>
    </location>
</feature>
<feature type="region of interest" description="Disordered" evidence="2">
    <location>
        <begin position="175"/>
        <end position="202"/>
    </location>
</feature>
<proteinExistence type="predicted"/>
<dbReference type="GO" id="GO:0016020">
    <property type="term" value="C:membrane"/>
    <property type="evidence" value="ECO:0007669"/>
    <property type="project" value="TreeGrafter"/>
</dbReference>
<feature type="compositionally biased region" description="Basic and acidic residues" evidence="2">
    <location>
        <begin position="410"/>
        <end position="419"/>
    </location>
</feature>
<evidence type="ECO:0000259" key="5">
    <source>
        <dbReference type="PROSITE" id="PS50238"/>
    </source>
</evidence>
<dbReference type="InterPro" id="IPR037769">
    <property type="entry name" value="Abr/Bcr"/>
</dbReference>
<dbReference type="PROSITE" id="PS00741">
    <property type="entry name" value="DH_1"/>
    <property type="match status" value="1"/>
</dbReference>
<dbReference type="PROSITE" id="PS50238">
    <property type="entry name" value="RHOGAP"/>
    <property type="match status" value="1"/>
</dbReference>
<evidence type="ECO:0000259" key="4">
    <source>
        <dbReference type="PROSITE" id="PS50010"/>
    </source>
</evidence>
<feature type="region of interest" description="Disordered" evidence="2">
    <location>
        <begin position="316"/>
        <end position="360"/>
    </location>
</feature>
<dbReference type="SMART" id="SM00325">
    <property type="entry name" value="RhoGEF"/>
    <property type="match status" value="1"/>
</dbReference>
<feature type="domain" description="Rho-GAP" evidence="5">
    <location>
        <begin position="1335"/>
        <end position="1522"/>
    </location>
</feature>
<dbReference type="SUPFAM" id="SSF48350">
    <property type="entry name" value="GTPase activation domain, GAP"/>
    <property type="match status" value="1"/>
</dbReference>
<reference evidence="7" key="3">
    <citation type="submission" date="2022-06" db="UniProtKB">
        <authorList>
            <consortium name="EnsemblMetazoa"/>
        </authorList>
    </citation>
    <scope>IDENTIFICATION</scope>
</reference>
<dbReference type="GO" id="GO:0035556">
    <property type="term" value="P:intracellular signal transduction"/>
    <property type="evidence" value="ECO:0007669"/>
    <property type="project" value="InterPro"/>
</dbReference>
<feature type="region of interest" description="Disordered" evidence="2">
    <location>
        <begin position="216"/>
        <end position="295"/>
    </location>
</feature>
<dbReference type="PANTHER" id="PTHR23182">
    <property type="entry name" value="BREAKPOINT CLUSTER REGION PROTEIN BCR"/>
    <property type="match status" value="1"/>
</dbReference>
<feature type="domain" description="PH" evidence="3">
    <location>
        <begin position="1110"/>
        <end position="1144"/>
    </location>
</feature>
<dbReference type="InterPro" id="IPR000198">
    <property type="entry name" value="RhoGAP_dom"/>
</dbReference>
<feature type="region of interest" description="Disordered" evidence="2">
    <location>
        <begin position="377"/>
        <end position="446"/>
    </location>
</feature>
<feature type="region of interest" description="Disordered" evidence="2">
    <location>
        <begin position="666"/>
        <end position="688"/>
    </location>
</feature>
<evidence type="ECO:0000313" key="8">
    <source>
        <dbReference type="Proteomes" id="UP000070412"/>
    </source>
</evidence>
<reference evidence="6" key="2">
    <citation type="submission" date="2020-01" db="EMBL/GenBank/DDBJ databases">
        <authorList>
            <person name="Korhonen P.K.K."/>
            <person name="Guangxu M.G."/>
            <person name="Wang T.W."/>
            <person name="Stroehlein A.J.S."/>
            <person name="Young N.D."/>
            <person name="Ang C.-S.A."/>
            <person name="Fernando D.W.F."/>
            <person name="Lu H.L."/>
            <person name="Taylor S.T."/>
            <person name="Ehtesham M.E.M."/>
            <person name="Najaraj S.H.N."/>
            <person name="Harsha G.H.G."/>
            <person name="Madugundu A.M."/>
            <person name="Renuse S.R."/>
            <person name="Holt D.H."/>
            <person name="Pandey A.P."/>
            <person name="Papenfuss A.P."/>
            <person name="Gasser R.B.G."/>
            <person name="Fischer K.F."/>
        </authorList>
    </citation>
    <scope>NUCLEOTIDE SEQUENCE</scope>
    <source>
        <strain evidence="6">SSS_KF_BRIS2020</strain>
    </source>
</reference>
<protein>
    <submittedName>
        <fullName evidence="6">Active breakpoint cluster region-related protein</fullName>
    </submittedName>
</protein>
<sequence>MIESRSRKIWMMPRPTAASDSILERMSHFEQTRSFKQPSNNDKNYNKKHDDDNDIHQSLAESETDPMHSNIAKSMKNSIDDHSDADNFSKRFLAAFKSYQERFSDENLESSFMNFDIDWNVNSFDQVKKLLVDQQKQIIEFERKLSRLKFTAQFLEKFLNNDFYNEINNKNEKFTSNSGLVVNDDSNNQSKNQTTNNETKEQYVTVITLNDSAYGEIQKVSPQKSSDPIENTETDDGESDESNTSEEQLSYSNSDLAKERPEPIYSNTLEAQTIEKGSRKRPPTPPKKPKLPTNKSVEICFSKNFLSQSCSKNCVNKSQNKRSFTGPLQKYESDSSENSNDVKKTIKNSPTSQIRKELDQNKTNFLRTFSVVNNLTENSKSGKKSDKKSTDESSQSIDDNIYDTVAPDSECDKIQKRLEAVQSNDEEEIERDETSSQEMLSRSSSTDELSNYVNIDYFLRKNSLGRSNSNIPSRLGRKSMAHHTNLDESDESEMQLSSIKSATELDHFGSTDNILHTFQQRNPKQSNSMRSFNSSSSSSGGSSLRLKRNHENANREMCNFLNDFYSPNLSTFTPPIRDKSHTEFFSGKDYSLNECMISGSSVFTEEPEIVASKSSPLEKSICSEVDFYAYTDIIGKNDDKLNIQEESICLEDKSISDFDQGPKSSTLLAKNDGEHSDKKTSPSKQESRNFQQMQFNIVRSIIDSETIYLDCLNTLNKYKKAFETAAQGEKALISMEDLSIIFFRIPELYDLHNSFLIGLKKVDQYFRSLNFQSNNNNANDYTNRSAVKPLLIKPPISSSRSQSPKMMPSQSIGELFQRLAEKLFIYSDFLRNYSKAIETANRCGANNIRFYEIIKSIKIASPNGQFSNLVDLLHEPVARLQKNALVLYDLLKYTENENEQKLLKNALRLNQKFLNDLNLDAARRLFMTHDKFKRRLVKESFIIESGDRRKLRHLFLFNDVIVSAKYKASSRQKFTFELRWFQMLNDIVLDPVNTSLHLNTSQPSASISDISHHSNIHIQNNGNNHPQNTASVVGFNHNTNIQQNNFDKESKECVNLANSISNLKSRAFSLHLDLYLEEKRKGQSKQSDRLRKKISELESELVLYLPQLRFSFRSKSNSNKSFVFYLSSEYERNCWIDAIKTLQQNASSDEHANVHVLQKWIESCRKSINVNLGSFLLRTTKDETLRYGDLHMRIIELERFMKQTNLFIVIETDCYGHYCRRAVARFLASDSHLKHQEFLIELEGSQILRFLLYEEFRKADEEIISNDNSNPSSVDKTVLKGKAILDLTAICWTQEPKLSEIQLNDFTLCFETRYIPWTSIMEMIPPNKLYGTFGININQVCKKEKSQVPYLILSCINEVERRGLKEVGIYRVSGLSSEVQKLKKAFETNPRDACYLIREIDIHSVTGLLKLYLRELPESLFTNDMYQKYFEARDLKNSEEKEMQMTSLLSQLVEPNQSTIIKLIEHLVLVNRFEDDNKMSLNNLATVFGPTMLRTNSNGSSNGQKNSNSASNHQIQNYGNSNINANLGPLMINTDLFTASTIDVMAQADILYFFLRRKSDGLSLTSIEHEETSL</sequence>
<feature type="compositionally biased region" description="Polar residues" evidence="2">
    <location>
        <begin position="245"/>
        <end position="255"/>
    </location>
</feature>
<dbReference type="SUPFAM" id="SSF50729">
    <property type="entry name" value="PH domain-like"/>
    <property type="match status" value="1"/>
</dbReference>
<feature type="compositionally biased region" description="Low complexity" evidence="2">
    <location>
        <begin position="1496"/>
        <end position="1512"/>
    </location>
</feature>
<feature type="compositionally biased region" description="Basic and acidic residues" evidence="2">
    <location>
        <begin position="671"/>
        <end position="680"/>
    </location>
</feature>
<dbReference type="Gene3D" id="2.30.29.30">
    <property type="entry name" value="Pleckstrin-homology domain (PH domain)/Phosphotyrosine-binding domain (PTB)"/>
    <property type="match status" value="1"/>
</dbReference>
<feature type="compositionally biased region" description="Polar residues" evidence="2">
    <location>
        <begin position="436"/>
        <end position="446"/>
    </location>
</feature>
<dbReference type="Gene3D" id="1.20.900.10">
    <property type="entry name" value="Dbl homology (DH) domain"/>
    <property type="match status" value="1"/>
</dbReference>
<feature type="compositionally biased region" description="Acidic residues" evidence="2">
    <location>
        <begin position="230"/>
        <end position="244"/>
    </location>
</feature>
<evidence type="ECO:0000256" key="2">
    <source>
        <dbReference type="SAM" id="MobiDB-lite"/>
    </source>
</evidence>
<feature type="region of interest" description="Disordered" evidence="2">
    <location>
        <begin position="30"/>
        <end position="53"/>
    </location>
</feature>
<dbReference type="SUPFAM" id="SSF48065">
    <property type="entry name" value="DBL homology domain (DH-domain)"/>
    <property type="match status" value="1"/>
</dbReference>
<keyword evidence="8" id="KW-1185">Reference proteome</keyword>
<feature type="compositionally biased region" description="Low complexity" evidence="2">
    <location>
        <begin position="186"/>
        <end position="197"/>
    </location>
</feature>
<dbReference type="Proteomes" id="UP000070412">
    <property type="component" value="Unassembled WGS sequence"/>
</dbReference>
<dbReference type="Pfam" id="PF00620">
    <property type="entry name" value="RhoGAP"/>
    <property type="match status" value="1"/>
</dbReference>
<feature type="compositionally biased region" description="Basic residues" evidence="2">
    <location>
        <begin position="278"/>
        <end position="290"/>
    </location>
</feature>
<dbReference type="SMART" id="SM00324">
    <property type="entry name" value="RhoGAP"/>
    <property type="match status" value="1"/>
</dbReference>
<feature type="region of interest" description="Disordered" evidence="2">
    <location>
        <begin position="1495"/>
        <end position="1517"/>
    </location>
</feature>
<evidence type="ECO:0000259" key="3">
    <source>
        <dbReference type="PROSITE" id="PS50003"/>
    </source>
</evidence>
<dbReference type="InterPro" id="IPR001331">
    <property type="entry name" value="GDS_CDC24_CS"/>
</dbReference>
<dbReference type="InterPro" id="IPR008936">
    <property type="entry name" value="Rho_GTPase_activation_prot"/>
</dbReference>
<dbReference type="EMBL" id="WVUK01000066">
    <property type="protein sequence ID" value="KAF7488300.1"/>
    <property type="molecule type" value="Genomic_DNA"/>
</dbReference>
<gene>
    <name evidence="6" type="ORF">SSS_1350</name>
</gene>
<dbReference type="InterPro" id="IPR035899">
    <property type="entry name" value="DBL_dom_sf"/>
</dbReference>
<evidence type="ECO:0000313" key="7">
    <source>
        <dbReference type="EnsemblMetazoa" id="KAF7488300.1"/>
    </source>
</evidence>
<dbReference type="InterPro" id="IPR001849">
    <property type="entry name" value="PH_domain"/>
</dbReference>